<feature type="transmembrane region" description="Helical" evidence="6">
    <location>
        <begin position="109"/>
        <end position="128"/>
    </location>
</feature>
<proteinExistence type="inferred from homology"/>
<reference evidence="7 8" key="1">
    <citation type="journal article" date="2008" name="J. Bacteriol.">
        <title>Complete genome sequence of Leuconostoc citreum KM20.</title>
        <authorList>
            <person name="Kim J.F."/>
            <person name="Jeong H."/>
            <person name="Lee J.-S."/>
            <person name="Choi S.-H."/>
            <person name="Ha M."/>
            <person name="Hur C.-G."/>
            <person name="Kim J.-S."/>
            <person name="Lee S."/>
            <person name="Park H.-S."/>
            <person name="Park Y.-H."/>
            <person name="Oh T.K."/>
        </authorList>
    </citation>
    <scope>NUCLEOTIDE SEQUENCE [LARGE SCALE GENOMIC DNA]</scope>
    <source>
        <strain evidence="7 8">KM20</strain>
    </source>
</reference>
<dbReference type="GO" id="GO:0033013">
    <property type="term" value="P:tetrapyrrole metabolic process"/>
    <property type="evidence" value="ECO:0007669"/>
    <property type="project" value="UniProtKB-ARBA"/>
</dbReference>
<dbReference type="HOGENOM" id="CLU_091805_2_0_9"/>
<comment type="subcellular location">
    <subcellularLocation>
        <location evidence="1">Membrane</location>
        <topology evidence="1">Multi-pass membrane protein</topology>
    </subcellularLocation>
</comment>
<keyword evidence="8" id="KW-1185">Reference proteome</keyword>
<feature type="transmembrane region" description="Helical" evidence="6">
    <location>
        <begin position="52"/>
        <end position="71"/>
    </location>
</feature>
<evidence type="ECO:0000256" key="1">
    <source>
        <dbReference type="ARBA" id="ARBA00004141"/>
    </source>
</evidence>
<dbReference type="InterPro" id="IPR004307">
    <property type="entry name" value="TspO_MBR"/>
</dbReference>
<dbReference type="Proteomes" id="UP000002166">
    <property type="component" value="Chromosome"/>
</dbReference>
<sequence>MMKQLSVPVKAVLFTVAILILGSLSSFSVEWIRGVSIAEVYGEFNLPPLAPPRWLFGPAWGILYILLGIYCAKLSSVTTNRQVIYYAMYGQLALNILWTVVFFSFANLWLASIMIVVMDSLVVWLLVLDQRRVKYLLIPYLAWLLFASYLSIAVLILN</sequence>
<dbReference type="CDD" id="cd15904">
    <property type="entry name" value="TSPO_MBR"/>
    <property type="match status" value="1"/>
</dbReference>
<keyword evidence="4 6" id="KW-1133">Transmembrane helix</keyword>
<dbReference type="PANTHER" id="PTHR10057">
    <property type="entry name" value="PERIPHERAL-TYPE BENZODIAZEPINE RECEPTOR"/>
    <property type="match status" value="1"/>
</dbReference>
<evidence type="ECO:0000256" key="2">
    <source>
        <dbReference type="ARBA" id="ARBA00007524"/>
    </source>
</evidence>
<organism evidence="7 8">
    <name type="scientific">Leuconostoc citreum (strain KM20)</name>
    <dbReference type="NCBI Taxonomy" id="349519"/>
    <lineage>
        <taxon>Bacteria</taxon>
        <taxon>Bacillati</taxon>
        <taxon>Bacillota</taxon>
        <taxon>Bacilli</taxon>
        <taxon>Lactobacillales</taxon>
        <taxon>Lactobacillaceae</taxon>
        <taxon>Leuconostoc</taxon>
    </lineage>
</organism>
<evidence type="ECO:0000313" key="7">
    <source>
        <dbReference type="EMBL" id="ACA82157.1"/>
    </source>
</evidence>
<dbReference type="Gene3D" id="1.20.1260.100">
    <property type="entry name" value="TspO/MBR protein"/>
    <property type="match status" value="1"/>
</dbReference>
<dbReference type="KEGG" id="lci:LCK_00324"/>
<comment type="similarity">
    <text evidence="2">Belongs to the TspO/BZRP family.</text>
</comment>
<dbReference type="AlphaFoldDB" id="B1MXA5"/>
<evidence type="ECO:0000313" key="8">
    <source>
        <dbReference type="Proteomes" id="UP000002166"/>
    </source>
</evidence>
<evidence type="ECO:0000256" key="3">
    <source>
        <dbReference type="ARBA" id="ARBA00022692"/>
    </source>
</evidence>
<evidence type="ECO:0000256" key="6">
    <source>
        <dbReference type="SAM" id="Phobius"/>
    </source>
</evidence>
<evidence type="ECO:0000256" key="5">
    <source>
        <dbReference type="ARBA" id="ARBA00023136"/>
    </source>
</evidence>
<dbReference type="PANTHER" id="PTHR10057:SF0">
    <property type="entry name" value="TRANSLOCATOR PROTEIN"/>
    <property type="match status" value="1"/>
</dbReference>
<keyword evidence="5 6" id="KW-0472">Membrane</keyword>
<feature type="transmembrane region" description="Helical" evidence="6">
    <location>
        <begin position="135"/>
        <end position="157"/>
    </location>
</feature>
<gene>
    <name evidence="7" type="ordered locus">LCK_00324</name>
</gene>
<dbReference type="GO" id="GO:0016020">
    <property type="term" value="C:membrane"/>
    <property type="evidence" value="ECO:0007669"/>
    <property type="project" value="UniProtKB-SubCell"/>
</dbReference>
<dbReference type="EMBL" id="DQ489736">
    <property type="protein sequence ID" value="ACA82157.1"/>
    <property type="molecule type" value="Genomic_DNA"/>
</dbReference>
<protein>
    <submittedName>
        <fullName evidence="7">Tryptophan-rich sensory protein</fullName>
    </submittedName>
</protein>
<evidence type="ECO:0000256" key="4">
    <source>
        <dbReference type="ARBA" id="ARBA00022989"/>
    </source>
</evidence>
<keyword evidence="3 6" id="KW-0812">Transmembrane</keyword>
<name>B1MXA5_LEUCK</name>
<accession>B1MXA5</accession>
<feature type="transmembrane region" description="Helical" evidence="6">
    <location>
        <begin position="83"/>
        <end position="103"/>
    </location>
</feature>
<dbReference type="STRING" id="349519.LCK_00324"/>
<dbReference type="Pfam" id="PF03073">
    <property type="entry name" value="TspO_MBR"/>
    <property type="match status" value="1"/>
</dbReference>
<dbReference type="eggNOG" id="COG3476">
    <property type="taxonomic scope" value="Bacteria"/>
</dbReference>
<dbReference type="InterPro" id="IPR038330">
    <property type="entry name" value="TspO/MBR-related_sf"/>
</dbReference>